<name>A0AAV7RCQ0_PLEWA</name>
<sequence>MMNDYALVKKKNNITTNFTKNEATGACVTAPVLPCIPCGSRGRDFWKNEVELGRPSLPDAYNSRVRWKESSLK</sequence>
<evidence type="ECO:0000313" key="2">
    <source>
        <dbReference type="Proteomes" id="UP001066276"/>
    </source>
</evidence>
<dbReference type="EMBL" id="JANPWB010000009">
    <property type="protein sequence ID" value="KAJ1150591.1"/>
    <property type="molecule type" value="Genomic_DNA"/>
</dbReference>
<reference evidence="1" key="1">
    <citation type="journal article" date="2022" name="bioRxiv">
        <title>Sequencing and chromosome-scale assembly of the giantPleurodeles waltlgenome.</title>
        <authorList>
            <person name="Brown T."/>
            <person name="Elewa A."/>
            <person name="Iarovenko S."/>
            <person name="Subramanian E."/>
            <person name="Araus A.J."/>
            <person name="Petzold A."/>
            <person name="Susuki M."/>
            <person name="Suzuki K.-i.T."/>
            <person name="Hayashi T."/>
            <person name="Toyoda A."/>
            <person name="Oliveira C."/>
            <person name="Osipova E."/>
            <person name="Leigh N.D."/>
            <person name="Simon A."/>
            <person name="Yun M.H."/>
        </authorList>
    </citation>
    <scope>NUCLEOTIDE SEQUENCE</scope>
    <source>
        <strain evidence="1">20211129_DDA</strain>
        <tissue evidence="1">Liver</tissue>
    </source>
</reference>
<dbReference type="AlphaFoldDB" id="A0AAV7RCQ0"/>
<gene>
    <name evidence="1" type="ORF">NDU88_003381</name>
</gene>
<accession>A0AAV7RCQ0</accession>
<keyword evidence="2" id="KW-1185">Reference proteome</keyword>
<organism evidence="1 2">
    <name type="scientific">Pleurodeles waltl</name>
    <name type="common">Iberian ribbed newt</name>
    <dbReference type="NCBI Taxonomy" id="8319"/>
    <lineage>
        <taxon>Eukaryota</taxon>
        <taxon>Metazoa</taxon>
        <taxon>Chordata</taxon>
        <taxon>Craniata</taxon>
        <taxon>Vertebrata</taxon>
        <taxon>Euteleostomi</taxon>
        <taxon>Amphibia</taxon>
        <taxon>Batrachia</taxon>
        <taxon>Caudata</taxon>
        <taxon>Salamandroidea</taxon>
        <taxon>Salamandridae</taxon>
        <taxon>Pleurodelinae</taxon>
        <taxon>Pleurodeles</taxon>
    </lineage>
</organism>
<dbReference type="Proteomes" id="UP001066276">
    <property type="component" value="Chromosome 5"/>
</dbReference>
<protein>
    <submittedName>
        <fullName evidence="1">Uncharacterized protein</fullName>
    </submittedName>
</protein>
<comment type="caution">
    <text evidence="1">The sequence shown here is derived from an EMBL/GenBank/DDBJ whole genome shotgun (WGS) entry which is preliminary data.</text>
</comment>
<proteinExistence type="predicted"/>
<evidence type="ECO:0000313" key="1">
    <source>
        <dbReference type="EMBL" id="KAJ1150591.1"/>
    </source>
</evidence>